<dbReference type="UniPathway" id="UPA00253">
    <property type="reaction ID" value="UER00334"/>
</dbReference>
<dbReference type="PANTHER" id="PTHR23090:SF9">
    <property type="entry name" value="GLUTAMINE-DEPENDENT NAD(+) SYNTHETASE"/>
    <property type="match status" value="1"/>
</dbReference>
<feature type="binding site" evidence="7">
    <location>
        <position position="490"/>
    </location>
    <ligand>
        <name>deamido-NAD(+)</name>
        <dbReference type="ChEBI" id="CHEBI:58437"/>
        <note>ligand shared between two neighboring subunits</note>
    </ligand>
</feature>
<dbReference type="SUPFAM" id="SSF52402">
    <property type="entry name" value="Adenine nucleotide alpha hydrolases-like"/>
    <property type="match status" value="1"/>
</dbReference>
<accession>A0A286REA8</accession>
<comment type="caution">
    <text evidence="7">Lacks conserved residue(s) required for the propagation of feature annotation.</text>
</comment>
<gene>
    <name evidence="7" type="primary">nadE</name>
    <name evidence="11" type="ORF">THTE_1707</name>
</gene>
<feature type="binding site" evidence="7">
    <location>
        <position position="619"/>
    </location>
    <ligand>
        <name>deamido-NAD(+)</name>
        <dbReference type="ChEBI" id="CHEBI:58437"/>
        <note>ligand shared between two neighboring subunits</note>
    </ligand>
</feature>
<keyword evidence="12" id="KW-1185">Reference proteome</keyword>
<evidence type="ECO:0000256" key="8">
    <source>
        <dbReference type="PIRNR" id="PIRNR006630"/>
    </source>
</evidence>
<dbReference type="GO" id="GO:0009435">
    <property type="term" value="P:NAD+ biosynthetic process"/>
    <property type="evidence" value="ECO:0007669"/>
    <property type="project" value="UniProtKB-UniRule"/>
</dbReference>
<feature type="active site" description="Proton acceptor; for glutaminase activity" evidence="7">
    <location>
        <position position="44"/>
    </location>
</feature>
<dbReference type="InterPro" id="IPR036526">
    <property type="entry name" value="C-N_Hydrolase_sf"/>
</dbReference>
<dbReference type="InterPro" id="IPR014729">
    <property type="entry name" value="Rossmann-like_a/b/a_fold"/>
</dbReference>
<name>A0A286REA8_9BACT</name>
<dbReference type="GO" id="GO:0016740">
    <property type="term" value="F:transferase activity"/>
    <property type="evidence" value="ECO:0007669"/>
    <property type="project" value="UniProtKB-KW"/>
</dbReference>
<dbReference type="InterPro" id="IPR003694">
    <property type="entry name" value="NAD_synthase"/>
</dbReference>
<evidence type="ECO:0000256" key="4">
    <source>
        <dbReference type="ARBA" id="ARBA00022741"/>
    </source>
</evidence>
<dbReference type="CDD" id="cd00553">
    <property type="entry name" value="NAD_synthase"/>
    <property type="match status" value="1"/>
</dbReference>
<evidence type="ECO:0000256" key="9">
    <source>
        <dbReference type="RuleBase" id="RU003811"/>
    </source>
</evidence>
<feature type="active site" description="Nucleophile; for glutaminase activity" evidence="7">
    <location>
        <position position="163"/>
    </location>
</feature>
<dbReference type="GO" id="GO:0005524">
    <property type="term" value="F:ATP binding"/>
    <property type="evidence" value="ECO:0007669"/>
    <property type="project" value="UniProtKB-UniRule"/>
</dbReference>
<dbReference type="EMBL" id="CP018477">
    <property type="protein sequence ID" value="ASV74309.1"/>
    <property type="molecule type" value="Genomic_DNA"/>
</dbReference>
<evidence type="ECO:0000256" key="3">
    <source>
        <dbReference type="ARBA" id="ARBA00022598"/>
    </source>
</evidence>
<dbReference type="CDD" id="cd07570">
    <property type="entry name" value="GAT_Gln-NAD-synth"/>
    <property type="match status" value="1"/>
</dbReference>
<sequence>MSRVRVAGATVNQTPLDWSNNLANIVRAIEIARNEGATILCLPELCITGYGCEDAFLSPGVHKTALEVLMECLPHTKGMIVSLGLPVFHRCAVFNSACLVADGQILGFVPKRFLASEGLHYEPRWFKPWPAGVCDQIEIAGRNYPIGDYVFSVGGIRVGFEICEDAWVAQRPGSELASRGVDLILNPSASHFSFGKYEIRKRFVVEGSRAFHVGYIYTNLMGNEAGRVIYDGGVLIASQGRIIAAGPRFSFRPVTVTTGVVDVELNRVNRARSAGFDPHLAFRNDGVVNFPWNFPDIEPSVEMARWPAWETGPYLKEEEFARAVMLGLFDYLRKSKARGFVVSVSGGADSSAVACLAALMVEAAHQELGHEAFCQALSHIPELKTTQTHQERIAKLLHCIYQATRNNSPATREAATAVVTSLGATMSCISVDEIVALYVKRIEEVLGHPLTWDKHDIALQNIQARARGPSAWLLANVKGALLLTTSNRSEAAVGYATMDGDTCGSISPIAGINKTYLRQWLKWLEQVGPEGLHPVPALAKVNALTPTAELRPSEQQQTDEADLMPYPILDFIEKAAIRDKLSPKEIYRLMRHEFPDYGPEQLVTWVERFFRLWCRNQWKRERYAPAFHVDDEDLDPRSWCRFPILSGGFERELAELRQAVENGSL</sequence>
<evidence type="ECO:0000256" key="6">
    <source>
        <dbReference type="ARBA" id="ARBA00023027"/>
    </source>
</evidence>
<dbReference type="HAMAP" id="MF_02090">
    <property type="entry name" value="NadE_glutamine_dep"/>
    <property type="match status" value="1"/>
</dbReference>
<dbReference type="GO" id="GO:0008795">
    <property type="term" value="F:NAD+ synthase activity"/>
    <property type="evidence" value="ECO:0007669"/>
    <property type="project" value="UniProtKB-UniRule"/>
</dbReference>
<keyword evidence="3 7" id="KW-0436">Ligase</keyword>
<dbReference type="Proteomes" id="UP000215086">
    <property type="component" value="Chromosome"/>
</dbReference>
<dbReference type="RefSeq" id="WP_095414669.1">
    <property type="nucleotide sequence ID" value="NZ_CP018477.1"/>
</dbReference>
<comment type="function">
    <text evidence="7">Catalyzes the ATP-dependent amidation of deamido-NAD to form NAD. Uses L-glutamine as a nitrogen source.</text>
</comment>
<comment type="catalytic activity">
    <reaction evidence="7 8">
        <text>deamido-NAD(+) + L-glutamine + ATP + H2O = L-glutamate + AMP + diphosphate + NAD(+) + H(+)</text>
        <dbReference type="Rhea" id="RHEA:24384"/>
        <dbReference type="ChEBI" id="CHEBI:15377"/>
        <dbReference type="ChEBI" id="CHEBI:15378"/>
        <dbReference type="ChEBI" id="CHEBI:29985"/>
        <dbReference type="ChEBI" id="CHEBI:30616"/>
        <dbReference type="ChEBI" id="CHEBI:33019"/>
        <dbReference type="ChEBI" id="CHEBI:57540"/>
        <dbReference type="ChEBI" id="CHEBI:58359"/>
        <dbReference type="ChEBI" id="CHEBI:58437"/>
        <dbReference type="ChEBI" id="CHEBI:456215"/>
        <dbReference type="EC" id="6.3.5.1"/>
    </reaction>
</comment>
<dbReference type="PIRSF" id="PIRSF006630">
    <property type="entry name" value="NADS_GAT"/>
    <property type="match status" value="1"/>
</dbReference>
<evidence type="ECO:0000313" key="12">
    <source>
        <dbReference type="Proteomes" id="UP000215086"/>
    </source>
</evidence>
<dbReference type="NCBIfam" id="TIGR00552">
    <property type="entry name" value="nadE"/>
    <property type="match status" value="1"/>
</dbReference>
<dbReference type="InterPro" id="IPR014445">
    <property type="entry name" value="Gln-dep_NAD_synthase"/>
</dbReference>
<dbReference type="KEGG" id="ttf:THTE_1707"/>
<keyword evidence="4 7" id="KW-0547">Nucleotide-binding</keyword>
<dbReference type="GO" id="GO:0005737">
    <property type="term" value="C:cytoplasm"/>
    <property type="evidence" value="ECO:0007669"/>
    <property type="project" value="InterPro"/>
</dbReference>
<dbReference type="InterPro" id="IPR003010">
    <property type="entry name" value="C-N_Hydrolase"/>
</dbReference>
<evidence type="ECO:0000256" key="5">
    <source>
        <dbReference type="ARBA" id="ARBA00022840"/>
    </source>
</evidence>
<evidence type="ECO:0000259" key="10">
    <source>
        <dbReference type="PROSITE" id="PS50263"/>
    </source>
</evidence>
<comment type="similarity">
    <text evidence="9">Belongs to the NAD synthetase family.</text>
</comment>
<proteinExistence type="inferred from homology"/>
<keyword evidence="5 7" id="KW-0067">ATP-binding</keyword>
<organism evidence="11 12">
    <name type="scientific">Thermogutta terrifontis</name>
    <dbReference type="NCBI Taxonomy" id="1331910"/>
    <lineage>
        <taxon>Bacteria</taxon>
        <taxon>Pseudomonadati</taxon>
        <taxon>Planctomycetota</taxon>
        <taxon>Planctomycetia</taxon>
        <taxon>Pirellulales</taxon>
        <taxon>Thermoguttaceae</taxon>
        <taxon>Thermogutta</taxon>
    </lineage>
</organism>
<keyword evidence="6 7" id="KW-0520">NAD</keyword>
<dbReference type="Pfam" id="PF02540">
    <property type="entry name" value="NAD_synthase"/>
    <property type="match status" value="1"/>
</dbReference>
<feature type="binding site" evidence="7">
    <location>
        <position position="196"/>
    </location>
    <ligand>
        <name>L-glutamine</name>
        <dbReference type="ChEBI" id="CHEBI:58359"/>
    </ligand>
</feature>
<feature type="binding site" evidence="7">
    <location>
        <position position="485"/>
    </location>
    <ligand>
        <name>ATP</name>
        <dbReference type="ChEBI" id="CHEBI:30616"/>
    </ligand>
</feature>
<comment type="similarity">
    <text evidence="2 7 8">In the C-terminal section; belongs to the NAD synthetase family.</text>
</comment>
<evidence type="ECO:0000313" key="11">
    <source>
        <dbReference type="EMBL" id="ASV74309.1"/>
    </source>
</evidence>
<dbReference type="InterPro" id="IPR022310">
    <property type="entry name" value="NAD/GMP_synthase"/>
</dbReference>
<feature type="binding site" evidence="7">
    <location>
        <position position="461"/>
    </location>
    <ligand>
        <name>deamido-NAD(+)</name>
        <dbReference type="ChEBI" id="CHEBI:58437"/>
        <note>ligand shared between two neighboring subunits</note>
    </ligand>
</feature>
<feature type="active site" description="For glutaminase activity" evidence="7">
    <location>
        <position position="111"/>
    </location>
</feature>
<dbReference type="Gene3D" id="3.40.50.620">
    <property type="entry name" value="HUPs"/>
    <property type="match status" value="1"/>
</dbReference>
<dbReference type="AlphaFoldDB" id="A0A286REA8"/>
<keyword evidence="11" id="KW-0808">Transferase</keyword>
<dbReference type="Gene3D" id="3.60.110.10">
    <property type="entry name" value="Carbon-nitrogen hydrolase"/>
    <property type="match status" value="1"/>
</dbReference>
<evidence type="ECO:0000256" key="7">
    <source>
        <dbReference type="HAMAP-Rule" id="MF_02090"/>
    </source>
</evidence>
<reference evidence="11 12" key="1">
    <citation type="journal article" name="Front. Microbiol.">
        <title>Sugar Metabolism of the First Thermophilic Planctomycete Thermogutta terrifontis: Comparative Genomic and Transcriptomic Approaches.</title>
        <authorList>
            <person name="Elcheninov A.G."/>
            <person name="Menzel P."/>
            <person name="Gudbergsdottir S.R."/>
            <person name="Slesarev A.I."/>
            <person name="Kadnikov V.V."/>
            <person name="Krogh A."/>
            <person name="Bonch-Osmolovskaya E.A."/>
            <person name="Peng X."/>
            <person name="Kublanov I.V."/>
        </authorList>
    </citation>
    <scope>NUCLEOTIDE SEQUENCE [LARGE SCALE GENOMIC DNA]</scope>
    <source>
        <strain evidence="11 12">R1</strain>
    </source>
</reference>
<dbReference type="GO" id="GO:0003952">
    <property type="term" value="F:NAD+ synthase (glutamine-hydrolyzing) activity"/>
    <property type="evidence" value="ECO:0007669"/>
    <property type="project" value="UniProtKB-UniRule"/>
</dbReference>
<dbReference type="SUPFAM" id="SSF56317">
    <property type="entry name" value="Carbon-nitrogen hydrolase"/>
    <property type="match status" value="1"/>
</dbReference>
<feature type="binding site" evidence="7">
    <location>
        <position position="190"/>
    </location>
    <ligand>
        <name>L-glutamine</name>
        <dbReference type="ChEBI" id="CHEBI:58359"/>
    </ligand>
</feature>
<dbReference type="Pfam" id="PF00795">
    <property type="entry name" value="CN_hydrolase"/>
    <property type="match status" value="1"/>
</dbReference>
<dbReference type="EC" id="6.3.5.1" evidence="7 8"/>
<feature type="domain" description="CN hydrolase" evidence="10">
    <location>
        <begin position="4"/>
        <end position="267"/>
    </location>
</feature>
<protein>
    <recommendedName>
        <fullName evidence="7 8">Glutamine-dependent NAD(+) synthetase</fullName>
        <ecNumber evidence="7 8">6.3.5.1</ecNumber>
    </recommendedName>
    <alternativeName>
        <fullName evidence="7 8">NAD(+) synthase [glutamine-hydrolyzing]</fullName>
    </alternativeName>
</protein>
<dbReference type="PROSITE" id="PS50263">
    <property type="entry name" value="CN_HYDROLASE"/>
    <property type="match status" value="1"/>
</dbReference>
<dbReference type="OrthoDB" id="9803818at2"/>
<comment type="pathway">
    <text evidence="1 7 8">Cofactor biosynthesis; NAD(+) biosynthesis; NAD(+) from deamido-NAD(+) (L-Gln route): step 1/1.</text>
</comment>
<dbReference type="GO" id="GO:0004359">
    <property type="term" value="F:glutaminase activity"/>
    <property type="evidence" value="ECO:0007669"/>
    <property type="project" value="InterPro"/>
</dbReference>
<keyword evidence="11" id="KW-0315">Glutamine amidotransferase</keyword>
<evidence type="ECO:0000256" key="2">
    <source>
        <dbReference type="ARBA" id="ARBA00007145"/>
    </source>
</evidence>
<evidence type="ECO:0000256" key="1">
    <source>
        <dbReference type="ARBA" id="ARBA00005188"/>
    </source>
</evidence>
<dbReference type="PANTHER" id="PTHR23090">
    <property type="entry name" value="NH 3 /GLUTAMINE-DEPENDENT NAD + SYNTHETASE"/>
    <property type="match status" value="1"/>
</dbReference>